<evidence type="ECO:0000313" key="2">
    <source>
        <dbReference type="Proteomes" id="UP000254161"/>
    </source>
</evidence>
<dbReference type="RefSeq" id="WP_181892498.1">
    <property type="nucleotide sequence ID" value="NZ_UFUZ01000002.1"/>
</dbReference>
<organism evidence="1 2">
    <name type="scientific">Campylobacter upsaliensis</name>
    <dbReference type="NCBI Taxonomy" id="28080"/>
    <lineage>
        <taxon>Bacteria</taxon>
        <taxon>Pseudomonadati</taxon>
        <taxon>Campylobacterota</taxon>
        <taxon>Epsilonproteobacteria</taxon>
        <taxon>Campylobacterales</taxon>
        <taxon>Campylobacteraceae</taxon>
        <taxon>Campylobacter</taxon>
    </lineage>
</organism>
<reference evidence="1 2" key="1">
    <citation type="submission" date="2018-06" db="EMBL/GenBank/DDBJ databases">
        <authorList>
            <consortium name="Pathogen Informatics"/>
            <person name="Doyle S."/>
        </authorList>
    </citation>
    <scope>NUCLEOTIDE SEQUENCE [LARGE SCALE GENOMIC DNA]</scope>
    <source>
        <strain evidence="1 2">NCTC12264</strain>
    </source>
</reference>
<name>A0A381F3H7_CAMUP</name>
<dbReference type="AlphaFoldDB" id="A0A381F3H7"/>
<accession>A0A381F3H7</accession>
<gene>
    <name evidence="1" type="ORF">NCTC12264_01924</name>
</gene>
<protein>
    <submittedName>
        <fullName evidence="1">Uncharacterized protein</fullName>
    </submittedName>
</protein>
<dbReference type="EMBL" id="UFUZ01000002">
    <property type="protein sequence ID" value="SUX41106.1"/>
    <property type="molecule type" value="Genomic_DNA"/>
</dbReference>
<evidence type="ECO:0000313" key="1">
    <source>
        <dbReference type="EMBL" id="SUX41106.1"/>
    </source>
</evidence>
<proteinExistence type="predicted"/>
<sequence>MLSKEDIKLCIEELKSKGIYAYEYKGLVIVNIDELNESFILHDDEICSRAENARALQA</sequence>
<dbReference type="Proteomes" id="UP000254161">
    <property type="component" value="Unassembled WGS sequence"/>
</dbReference>